<feature type="region of interest" description="Disordered" evidence="1">
    <location>
        <begin position="29"/>
        <end position="77"/>
    </location>
</feature>
<dbReference type="KEGG" id="acht:bsdcttw_26800"/>
<reference evidence="2 3" key="2">
    <citation type="submission" date="2020-08" db="EMBL/GenBank/DDBJ databases">
        <authorList>
            <person name="Ueki A."/>
            <person name="Tonouchi A."/>
        </authorList>
    </citation>
    <scope>NUCLEOTIDE SEQUENCE [LARGE SCALE GENOMIC DNA]</scope>
    <source>
        <strain evidence="2 3">CTTW</strain>
    </source>
</reference>
<dbReference type="RefSeq" id="WP_185255386.1">
    <property type="nucleotide sequence ID" value="NZ_AP023368.1"/>
</dbReference>
<sequence length="328" mass="37012">MLKIKHKSIIIIGLIILIVFSITGCKKTEKNTPNNTTAPTLTMTPEPTETVTPKVNLEPGKMEPSNAPAQSGEASTSKPDESWIKAYYEYIVNNKSLYDPYLLLIDLNFDGIPELFNISIAEGSQAYRNGITYMNGSVSSIKNDNMDVSVFVGTMTNAKNEQVWYTRYYPFGLHNAAGSEINCNSYDCSDLFNITGDNLFQISFTNTNSDVPEASSVNVSILEKGKSINITPQNKKTMINWYLLDKSSDFASDWYNNQSLTAEEMDSLLPLAQFEAALDIKEQKSINIDLNKCYNSASEKTSLEYKLFYNQAVSWYNDKQIKQWDYFQ</sequence>
<dbReference type="PROSITE" id="PS51257">
    <property type="entry name" value="PROKAR_LIPOPROTEIN"/>
    <property type="match status" value="1"/>
</dbReference>
<gene>
    <name evidence="2" type="ORF">bsdcttw_26800</name>
</gene>
<evidence type="ECO:0000313" key="3">
    <source>
        <dbReference type="Proteomes" id="UP000515703"/>
    </source>
</evidence>
<dbReference type="AlphaFoldDB" id="A0A7I8DMN6"/>
<feature type="compositionally biased region" description="Low complexity" evidence="1">
    <location>
        <begin position="31"/>
        <end position="53"/>
    </location>
</feature>
<accession>A0A7I8DMN6</accession>
<feature type="compositionally biased region" description="Polar residues" evidence="1">
    <location>
        <begin position="67"/>
        <end position="77"/>
    </location>
</feature>
<dbReference type="EMBL" id="AP023368">
    <property type="protein sequence ID" value="BCJ99639.1"/>
    <property type="molecule type" value="Genomic_DNA"/>
</dbReference>
<proteinExistence type="predicted"/>
<dbReference type="Proteomes" id="UP000515703">
    <property type="component" value="Chromosome"/>
</dbReference>
<evidence type="ECO:0000313" key="2">
    <source>
        <dbReference type="EMBL" id="BCJ99639.1"/>
    </source>
</evidence>
<reference evidence="2 3" key="1">
    <citation type="submission" date="2020-08" db="EMBL/GenBank/DDBJ databases">
        <title>Draft genome sequencing of an Anaerocolumna strain isolated from anoxic soil subjected to BSD treatment.</title>
        <authorList>
            <person name="Uek A."/>
            <person name="Tonouchi A."/>
        </authorList>
    </citation>
    <scope>NUCLEOTIDE SEQUENCE [LARGE SCALE GENOMIC DNA]</scope>
    <source>
        <strain evidence="2 3">CTTW</strain>
    </source>
</reference>
<evidence type="ECO:0008006" key="4">
    <source>
        <dbReference type="Google" id="ProtNLM"/>
    </source>
</evidence>
<protein>
    <recommendedName>
        <fullName evidence="4">Lipoprotein</fullName>
    </recommendedName>
</protein>
<keyword evidence="3" id="KW-1185">Reference proteome</keyword>
<organism evidence="2 3">
    <name type="scientific">Anaerocolumna chitinilytica</name>
    <dbReference type="NCBI Taxonomy" id="1727145"/>
    <lineage>
        <taxon>Bacteria</taxon>
        <taxon>Bacillati</taxon>
        <taxon>Bacillota</taxon>
        <taxon>Clostridia</taxon>
        <taxon>Lachnospirales</taxon>
        <taxon>Lachnospiraceae</taxon>
        <taxon>Anaerocolumna</taxon>
    </lineage>
</organism>
<evidence type="ECO:0000256" key="1">
    <source>
        <dbReference type="SAM" id="MobiDB-lite"/>
    </source>
</evidence>
<name>A0A7I8DMN6_9FIRM</name>